<evidence type="ECO:0000313" key="1">
    <source>
        <dbReference type="EMBL" id="PIQ86835.1"/>
    </source>
</evidence>
<dbReference type="EMBL" id="PCVY01000028">
    <property type="protein sequence ID" value="PIQ86835.1"/>
    <property type="molecule type" value="Genomic_DNA"/>
</dbReference>
<reference evidence="1 2" key="1">
    <citation type="submission" date="2017-09" db="EMBL/GenBank/DDBJ databases">
        <title>Depth-based differentiation of microbial function through sediment-hosted aquifers and enrichment of novel symbionts in the deep terrestrial subsurface.</title>
        <authorList>
            <person name="Probst A.J."/>
            <person name="Ladd B."/>
            <person name="Jarett J.K."/>
            <person name="Geller-Mcgrath D.E."/>
            <person name="Sieber C.M."/>
            <person name="Emerson J.B."/>
            <person name="Anantharaman K."/>
            <person name="Thomas B.C."/>
            <person name="Malmstrom R."/>
            <person name="Stieglmeier M."/>
            <person name="Klingl A."/>
            <person name="Woyke T."/>
            <person name="Ryan C.M."/>
            <person name="Banfield J.F."/>
        </authorList>
    </citation>
    <scope>NUCLEOTIDE SEQUENCE [LARGE SCALE GENOMIC DNA]</scope>
    <source>
        <strain evidence="1">CG11_big_fil_rev_8_21_14_0_20_45_26</strain>
    </source>
</reference>
<dbReference type="Proteomes" id="UP000230859">
    <property type="component" value="Unassembled WGS sequence"/>
</dbReference>
<proteinExistence type="predicted"/>
<name>A0A2H0LTL1_9BACT</name>
<organism evidence="1 2">
    <name type="scientific">Candidatus Abzuiibacterium crystallinum</name>
    <dbReference type="NCBI Taxonomy" id="1974748"/>
    <lineage>
        <taxon>Bacteria</taxon>
        <taxon>Pseudomonadati</taxon>
        <taxon>Candidatus Omnitrophota</taxon>
        <taxon>Candidatus Abzuiibacterium</taxon>
    </lineage>
</organism>
<evidence type="ECO:0000313" key="2">
    <source>
        <dbReference type="Proteomes" id="UP000230859"/>
    </source>
</evidence>
<protein>
    <submittedName>
        <fullName evidence="1">Uncharacterized protein</fullName>
    </submittedName>
</protein>
<accession>A0A2H0LTL1</accession>
<dbReference type="AlphaFoldDB" id="A0A2H0LTL1"/>
<sequence>MGRMLTIVAIFFLFTGAWWDRQDETPQQTKKAMPVKQSTYQANQAAMSAGGAASDLPTPETIAMIQSMDSEFFKQMISDDPEETRRRFETLAQMGRIANQMKANQ</sequence>
<gene>
    <name evidence="1" type="ORF">COV74_03115</name>
</gene>
<comment type="caution">
    <text evidence="1">The sequence shown here is derived from an EMBL/GenBank/DDBJ whole genome shotgun (WGS) entry which is preliminary data.</text>
</comment>